<accession>A0ABV8ADW5</accession>
<evidence type="ECO:0000313" key="2">
    <source>
        <dbReference type="EMBL" id="MFC3876272.1"/>
    </source>
</evidence>
<keyword evidence="3" id="KW-1185">Reference proteome</keyword>
<name>A0ABV8ADW5_9FLAO</name>
<comment type="caution">
    <text evidence="2">The sequence shown here is derived from an EMBL/GenBank/DDBJ whole genome shotgun (WGS) entry which is preliminary data.</text>
</comment>
<proteinExistence type="predicted"/>
<feature type="signal peptide" evidence="1">
    <location>
        <begin position="1"/>
        <end position="21"/>
    </location>
</feature>
<dbReference type="Proteomes" id="UP001595812">
    <property type="component" value="Unassembled WGS sequence"/>
</dbReference>
<keyword evidence="1" id="KW-0732">Signal</keyword>
<dbReference type="RefSeq" id="WP_386097035.1">
    <property type="nucleotide sequence ID" value="NZ_JBHSAT010000004.1"/>
</dbReference>
<sequence>MKKIKILTITLFLVISNSLFAQDKQNNPTWEETIEFLQKYIYQIESVYFYGLDEKYLKNGRLIIWSTGIPYGNPSLILDRHYDTWSMSGGTNAYYKRYYQLEDGIFPFKFLTAAENLGSNGLTLKLSKKIPIKFYEKTNYYNKGKIEEGWQNEMYDSFRITFHEDSELVPRLIKAFKHLAYLATEKRKQEREASGDKF</sequence>
<evidence type="ECO:0000313" key="3">
    <source>
        <dbReference type="Proteomes" id="UP001595812"/>
    </source>
</evidence>
<feature type="chain" id="PRO_5047499821" description="DUF4468 domain-containing protein" evidence="1">
    <location>
        <begin position="22"/>
        <end position="198"/>
    </location>
</feature>
<dbReference type="EMBL" id="JBHSAT010000004">
    <property type="protein sequence ID" value="MFC3876272.1"/>
    <property type="molecule type" value="Genomic_DNA"/>
</dbReference>
<reference evidence="3" key="1">
    <citation type="journal article" date="2019" name="Int. J. Syst. Evol. Microbiol.">
        <title>The Global Catalogue of Microorganisms (GCM) 10K type strain sequencing project: providing services to taxonomists for standard genome sequencing and annotation.</title>
        <authorList>
            <consortium name="The Broad Institute Genomics Platform"/>
            <consortium name="The Broad Institute Genome Sequencing Center for Infectious Disease"/>
            <person name="Wu L."/>
            <person name="Ma J."/>
        </authorList>
    </citation>
    <scope>NUCLEOTIDE SEQUENCE [LARGE SCALE GENOMIC DNA]</scope>
    <source>
        <strain evidence="3">CECT 8979</strain>
    </source>
</reference>
<protein>
    <recommendedName>
        <fullName evidence="4">DUF4468 domain-containing protein</fullName>
    </recommendedName>
</protein>
<evidence type="ECO:0000256" key="1">
    <source>
        <dbReference type="SAM" id="SignalP"/>
    </source>
</evidence>
<organism evidence="2 3">
    <name type="scientific">Winogradskyella maritima</name>
    <dbReference type="NCBI Taxonomy" id="1517766"/>
    <lineage>
        <taxon>Bacteria</taxon>
        <taxon>Pseudomonadati</taxon>
        <taxon>Bacteroidota</taxon>
        <taxon>Flavobacteriia</taxon>
        <taxon>Flavobacteriales</taxon>
        <taxon>Flavobacteriaceae</taxon>
        <taxon>Winogradskyella</taxon>
    </lineage>
</organism>
<gene>
    <name evidence="2" type="ORF">ACFOSX_03425</name>
</gene>
<evidence type="ECO:0008006" key="4">
    <source>
        <dbReference type="Google" id="ProtNLM"/>
    </source>
</evidence>